<protein>
    <submittedName>
        <fullName evidence="3">Oxidoreductase-like protein</fullName>
    </submittedName>
</protein>
<sequence length="308" mass="33190">MTTFKGFDTTRHVPSLGGKVILITGGTGGVGKAAVEHLAKHNPQKIFFTGRNTQAAERLIASLPDPTVATFVPCSLDSLASVQTAADKIIQQTDRLDVVIANAGIMAVPAGVSDDGYEIQFATNHIGNAALTLRVLPLMLKTAEIPGADVRFVALTSLGYRGHPKQGVDFETIKTGQEGMALGSWGRYGQSKLANILFARQLGKRYPSITSLAIHPGVVNTELVTELSWAKWLLVRVTNLHFLTQEEGAVNTVWAATANDVQESLDEGKAAFFEPVGKMSAGTKSCFDEKLMKELWEWTEREVGVQAP</sequence>
<dbReference type="SUPFAM" id="SSF51735">
    <property type="entry name" value="NAD(P)-binding Rossmann-fold domains"/>
    <property type="match status" value="1"/>
</dbReference>
<comment type="caution">
    <text evidence="3">The sequence shown here is derived from an EMBL/GenBank/DDBJ whole genome shotgun (WGS) entry which is preliminary data.</text>
</comment>
<dbReference type="Pfam" id="PF00106">
    <property type="entry name" value="adh_short"/>
    <property type="match status" value="1"/>
</dbReference>
<dbReference type="GeneID" id="75830392"/>
<dbReference type="RefSeq" id="XP_051362491.1">
    <property type="nucleotide sequence ID" value="XM_051506088.1"/>
</dbReference>
<dbReference type="InterPro" id="IPR002347">
    <property type="entry name" value="SDR_fam"/>
</dbReference>
<evidence type="ECO:0000313" key="4">
    <source>
        <dbReference type="Proteomes" id="UP001055219"/>
    </source>
</evidence>
<comment type="similarity">
    <text evidence="1">Belongs to the short-chain dehydrogenases/reductases (SDR) family.</text>
</comment>
<evidence type="ECO:0000256" key="1">
    <source>
        <dbReference type="ARBA" id="ARBA00006484"/>
    </source>
</evidence>
<evidence type="ECO:0000313" key="3">
    <source>
        <dbReference type="EMBL" id="KAI6781635.1"/>
    </source>
</evidence>
<dbReference type="AlphaFoldDB" id="A0A9P9Y211"/>
<dbReference type="GO" id="GO:0016491">
    <property type="term" value="F:oxidoreductase activity"/>
    <property type="evidence" value="ECO:0007669"/>
    <property type="project" value="UniProtKB-KW"/>
</dbReference>
<dbReference type="InterPro" id="IPR036291">
    <property type="entry name" value="NAD(P)-bd_dom_sf"/>
</dbReference>
<evidence type="ECO:0000256" key="2">
    <source>
        <dbReference type="ARBA" id="ARBA00023002"/>
    </source>
</evidence>
<dbReference type="Gene3D" id="3.40.50.720">
    <property type="entry name" value="NAD(P)-binding Rossmann-like Domain"/>
    <property type="match status" value="1"/>
</dbReference>
<dbReference type="PRINTS" id="PR00081">
    <property type="entry name" value="GDHRDH"/>
</dbReference>
<dbReference type="OrthoDB" id="191139at2759"/>
<dbReference type="Proteomes" id="UP001055219">
    <property type="component" value="Unassembled WGS sequence"/>
</dbReference>
<organism evidence="3 4">
    <name type="scientific">Emericellopsis cladophorae</name>
    <dbReference type="NCBI Taxonomy" id="2686198"/>
    <lineage>
        <taxon>Eukaryota</taxon>
        <taxon>Fungi</taxon>
        <taxon>Dikarya</taxon>
        <taxon>Ascomycota</taxon>
        <taxon>Pezizomycotina</taxon>
        <taxon>Sordariomycetes</taxon>
        <taxon>Hypocreomycetidae</taxon>
        <taxon>Hypocreales</taxon>
        <taxon>Bionectriaceae</taxon>
        <taxon>Emericellopsis</taxon>
    </lineage>
</organism>
<gene>
    <name evidence="3" type="ORF">J7T54_003900</name>
</gene>
<proteinExistence type="inferred from homology"/>
<dbReference type="EMBL" id="JAGIXG020000019">
    <property type="protein sequence ID" value="KAI6781635.1"/>
    <property type="molecule type" value="Genomic_DNA"/>
</dbReference>
<accession>A0A9P9Y211</accession>
<keyword evidence="4" id="KW-1185">Reference proteome</keyword>
<dbReference type="PANTHER" id="PTHR24320">
    <property type="entry name" value="RETINOL DEHYDROGENASE"/>
    <property type="match status" value="1"/>
</dbReference>
<reference evidence="3" key="2">
    <citation type="submission" date="2022-07" db="EMBL/GenBank/DDBJ databases">
        <authorList>
            <person name="Goncalves M.F.M."/>
            <person name="Hilario S."/>
            <person name="Van De Peer Y."/>
            <person name="Esteves A.C."/>
            <person name="Alves A."/>
        </authorList>
    </citation>
    <scope>NUCLEOTIDE SEQUENCE</scope>
    <source>
        <strain evidence="3">MUM 19.33</strain>
    </source>
</reference>
<dbReference type="PANTHER" id="PTHR24320:SF154">
    <property type="entry name" value="OXIDOREDUCTASE, SHORT-CHAIN DEHYDROGENASE_REDUCTASE FAMILY (AFU_ORTHOLOGUE AFUA_2G04560)"/>
    <property type="match status" value="1"/>
</dbReference>
<reference evidence="3" key="1">
    <citation type="journal article" date="2021" name="J Fungi (Basel)">
        <title>Genomic and Metabolomic Analyses of the Marine Fungus Emericellopsis cladophorae: Insights into Saltwater Adaptability Mechanisms and Its Biosynthetic Potential.</title>
        <authorList>
            <person name="Goncalves M.F.M."/>
            <person name="Hilario S."/>
            <person name="Van de Peer Y."/>
            <person name="Esteves A.C."/>
            <person name="Alves A."/>
        </authorList>
    </citation>
    <scope>NUCLEOTIDE SEQUENCE</scope>
    <source>
        <strain evidence="3">MUM 19.33</strain>
    </source>
</reference>
<keyword evidence="2" id="KW-0560">Oxidoreductase</keyword>
<name>A0A9P9Y211_9HYPO</name>